<reference evidence="1" key="1">
    <citation type="submission" date="2021-01" db="EMBL/GenBank/DDBJ databases">
        <authorList>
            <person name="Corre E."/>
            <person name="Pelletier E."/>
            <person name="Niang G."/>
            <person name="Scheremetjew M."/>
            <person name="Finn R."/>
            <person name="Kale V."/>
            <person name="Holt S."/>
            <person name="Cochrane G."/>
            <person name="Meng A."/>
            <person name="Brown T."/>
            <person name="Cohen L."/>
        </authorList>
    </citation>
    <scope>NUCLEOTIDE SEQUENCE</scope>
    <source>
        <strain evidence="1">RCC1130</strain>
    </source>
</reference>
<proteinExistence type="predicted"/>
<evidence type="ECO:0008006" key="2">
    <source>
        <dbReference type="Google" id="ProtNLM"/>
    </source>
</evidence>
<protein>
    <recommendedName>
        <fullName evidence="2">Sulfotransferase domain-containing protein</fullName>
    </recommendedName>
</protein>
<dbReference type="EMBL" id="HBER01046521">
    <property type="protein sequence ID" value="CAD8548020.1"/>
    <property type="molecule type" value="Transcribed_RNA"/>
</dbReference>
<evidence type="ECO:0000313" key="1">
    <source>
        <dbReference type="EMBL" id="CAD8548020.1"/>
    </source>
</evidence>
<organism evidence="1">
    <name type="scientific">Calcidiscus leptoporus</name>
    <dbReference type="NCBI Taxonomy" id="127549"/>
    <lineage>
        <taxon>Eukaryota</taxon>
        <taxon>Haptista</taxon>
        <taxon>Haptophyta</taxon>
        <taxon>Prymnesiophyceae</taxon>
        <taxon>Coccolithales</taxon>
        <taxon>Calcidiscaceae</taxon>
        <taxon>Calcidiscus</taxon>
    </lineage>
</organism>
<accession>A0A7S0JD01</accession>
<dbReference type="AlphaFoldDB" id="A0A7S0JD01"/>
<name>A0A7S0JD01_9EUKA</name>
<sequence length="310" mass="34065">MGQKGPALTSKLRHGCPLWLPLSLPQLRLQSLASLDLQICSAHSPRVDLAQCIALLPAGTGTQTLSNSLRKAAPTGLHFGHDHDVRIPPMSTGSRRCYIMSVREPVARFESGWRRAVLERHNLEMEGVFHSLPRAITSASEWVRALRDPKHAAHASAMRNYYSSVAWPPSAKDVGQAGLGQLGRFGGNNFLVSQRDLLRNANCTADELHFICAETMEDDWRRLMATFGQPDANLEHANDRLSKASAVAINASTLGDEEAAFMRECLYPWDVALHSKVCRPGGSSHQHVHLGTTKYSRVTMATDSIKKTGI</sequence>
<gene>
    <name evidence="1" type="ORF">CLEP1334_LOCUS23310</name>
</gene>